<sequence length="61" mass="7027">VDFVNLMTYDLFGSWDKDSNWIGPYVYSHTNLTVIKQALNFLWRNGVPANQVNLGLGFYGR</sequence>
<dbReference type="EMBL" id="MU855800">
    <property type="protein sequence ID" value="KAK3899328.1"/>
    <property type="molecule type" value="Genomic_DNA"/>
</dbReference>
<dbReference type="PROSITE" id="PS51910">
    <property type="entry name" value="GH18_2"/>
    <property type="match status" value="1"/>
</dbReference>
<dbReference type="GO" id="GO:0005975">
    <property type="term" value="P:carbohydrate metabolic process"/>
    <property type="evidence" value="ECO:0007669"/>
    <property type="project" value="InterPro"/>
</dbReference>
<comment type="caution">
    <text evidence="2">The sequence shown here is derived from an EMBL/GenBank/DDBJ whole genome shotgun (WGS) entry which is preliminary data.</text>
</comment>
<dbReference type="GO" id="GO:0016787">
    <property type="term" value="F:hydrolase activity"/>
    <property type="evidence" value="ECO:0007669"/>
    <property type="project" value="UniProtKB-KW"/>
</dbReference>
<gene>
    <name evidence="2" type="ORF">C8A05DRAFT_18223</name>
</gene>
<feature type="non-terminal residue" evidence="2">
    <location>
        <position position="1"/>
    </location>
</feature>
<evidence type="ECO:0000313" key="3">
    <source>
        <dbReference type="Proteomes" id="UP001303889"/>
    </source>
</evidence>
<evidence type="ECO:0000313" key="2">
    <source>
        <dbReference type="EMBL" id="KAK3899328.1"/>
    </source>
</evidence>
<dbReference type="InterPro" id="IPR001223">
    <property type="entry name" value="Glyco_hydro18_cat"/>
</dbReference>
<dbReference type="Gene3D" id="3.20.20.80">
    <property type="entry name" value="Glycosidases"/>
    <property type="match status" value="1"/>
</dbReference>
<dbReference type="InterPro" id="IPR017853">
    <property type="entry name" value="GH"/>
</dbReference>
<reference evidence="2" key="1">
    <citation type="journal article" date="2023" name="Mol. Phylogenet. Evol.">
        <title>Genome-scale phylogeny and comparative genomics of the fungal order Sordariales.</title>
        <authorList>
            <person name="Hensen N."/>
            <person name="Bonometti L."/>
            <person name="Westerberg I."/>
            <person name="Brannstrom I.O."/>
            <person name="Guillou S."/>
            <person name="Cros-Aarteil S."/>
            <person name="Calhoun S."/>
            <person name="Haridas S."/>
            <person name="Kuo A."/>
            <person name="Mondo S."/>
            <person name="Pangilinan J."/>
            <person name="Riley R."/>
            <person name="LaButti K."/>
            <person name="Andreopoulos B."/>
            <person name="Lipzen A."/>
            <person name="Chen C."/>
            <person name="Yan M."/>
            <person name="Daum C."/>
            <person name="Ng V."/>
            <person name="Clum A."/>
            <person name="Steindorff A."/>
            <person name="Ohm R.A."/>
            <person name="Martin F."/>
            <person name="Silar P."/>
            <person name="Natvig D.O."/>
            <person name="Lalanne C."/>
            <person name="Gautier V."/>
            <person name="Ament-Velasquez S.L."/>
            <person name="Kruys A."/>
            <person name="Hutchinson M.I."/>
            <person name="Powell A.J."/>
            <person name="Barry K."/>
            <person name="Miller A.N."/>
            <person name="Grigoriev I.V."/>
            <person name="Debuchy R."/>
            <person name="Gladieux P."/>
            <person name="Hiltunen Thoren M."/>
            <person name="Johannesson H."/>
        </authorList>
    </citation>
    <scope>NUCLEOTIDE SEQUENCE</scope>
    <source>
        <strain evidence="2">CBS 103.79</strain>
    </source>
</reference>
<dbReference type="Pfam" id="PF00704">
    <property type="entry name" value="Glyco_hydro_18"/>
    <property type="match status" value="1"/>
</dbReference>
<name>A0AAN6RR23_9PEZI</name>
<keyword evidence="3" id="KW-1185">Reference proteome</keyword>
<keyword evidence="2" id="KW-0378">Hydrolase</keyword>
<evidence type="ECO:0000259" key="1">
    <source>
        <dbReference type="PROSITE" id="PS51910"/>
    </source>
</evidence>
<accession>A0AAN6RR23</accession>
<proteinExistence type="predicted"/>
<dbReference type="AlphaFoldDB" id="A0AAN6RR23"/>
<organism evidence="2 3">
    <name type="scientific">Staphylotrichum tortipilum</name>
    <dbReference type="NCBI Taxonomy" id="2831512"/>
    <lineage>
        <taxon>Eukaryota</taxon>
        <taxon>Fungi</taxon>
        <taxon>Dikarya</taxon>
        <taxon>Ascomycota</taxon>
        <taxon>Pezizomycotina</taxon>
        <taxon>Sordariomycetes</taxon>
        <taxon>Sordariomycetidae</taxon>
        <taxon>Sordariales</taxon>
        <taxon>Chaetomiaceae</taxon>
        <taxon>Staphylotrichum</taxon>
    </lineage>
</organism>
<reference evidence="2" key="2">
    <citation type="submission" date="2023-05" db="EMBL/GenBank/DDBJ databases">
        <authorList>
            <consortium name="Lawrence Berkeley National Laboratory"/>
            <person name="Steindorff A."/>
            <person name="Hensen N."/>
            <person name="Bonometti L."/>
            <person name="Westerberg I."/>
            <person name="Brannstrom I.O."/>
            <person name="Guillou S."/>
            <person name="Cros-Aarteil S."/>
            <person name="Calhoun S."/>
            <person name="Haridas S."/>
            <person name="Kuo A."/>
            <person name="Mondo S."/>
            <person name="Pangilinan J."/>
            <person name="Riley R."/>
            <person name="Labutti K."/>
            <person name="Andreopoulos B."/>
            <person name="Lipzen A."/>
            <person name="Chen C."/>
            <person name="Yanf M."/>
            <person name="Daum C."/>
            <person name="Ng V."/>
            <person name="Clum A."/>
            <person name="Ohm R."/>
            <person name="Martin F."/>
            <person name="Silar P."/>
            <person name="Natvig D."/>
            <person name="Lalanne C."/>
            <person name="Gautier V."/>
            <person name="Ament-Velasquez S.L."/>
            <person name="Kruys A."/>
            <person name="Hutchinson M.I."/>
            <person name="Powell A.J."/>
            <person name="Barry K."/>
            <person name="Miller A.N."/>
            <person name="Grigoriev I.V."/>
            <person name="Debuchy R."/>
            <person name="Gladieux P."/>
            <person name="Thoren M.H."/>
            <person name="Johannesson H."/>
        </authorList>
    </citation>
    <scope>NUCLEOTIDE SEQUENCE</scope>
    <source>
        <strain evidence="2">CBS 103.79</strain>
    </source>
</reference>
<protein>
    <submittedName>
        <fullName evidence="2">Glycoside hydrolase superfamily</fullName>
    </submittedName>
</protein>
<feature type="domain" description="GH18" evidence="1">
    <location>
        <begin position="1"/>
        <end position="61"/>
    </location>
</feature>
<dbReference type="SUPFAM" id="SSF51445">
    <property type="entry name" value="(Trans)glycosidases"/>
    <property type="match status" value="1"/>
</dbReference>
<dbReference type="Proteomes" id="UP001303889">
    <property type="component" value="Unassembled WGS sequence"/>
</dbReference>